<dbReference type="Pfam" id="PF10108">
    <property type="entry name" value="DNA_pol_B_exo2"/>
    <property type="match status" value="1"/>
</dbReference>
<evidence type="ECO:0000259" key="2">
    <source>
        <dbReference type="Pfam" id="PF10108"/>
    </source>
</evidence>
<proteinExistence type="predicted"/>
<dbReference type="Gene3D" id="3.30.420.10">
    <property type="entry name" value="Ribonuclease H-like superfamily/Ribonuclease H"/>
    <property type="match status" value="1"/>
</dbReference>
<dbReference type="AlphaFoldDB" id="A0A1G2CF34"/>
<reference evidence="3 4" key="1">
    <citation type="journal article" date="2016" name="Nat. Commun.">
        <title>Thousands of microbial genomes shed light on interconnected biogeochemical processes in an aquifer system.</title>
        <authorList>
            <person name="Anantharaman K."/>
            <person name="Brown C.T."/>
            <person name="Hug L.A."/>
            <person name="Sharon I."/>
            <person name="Castelle C.J."/>
            <person name="Probst A.J."/>
            <person name="Thomas B.C."/>
            <person name="Singh A."/>
            <person name="Wilkins M.J."/>
            <person name="Karaoz U."/>
            <person name="Brodie E.L."/>
            <person name="Williams K.H."/>
            <person name="Hubbard S.S."/>
            <person name="Banfield J.F."/>
        </authorList>
    </citation>
    <scope>NUCLEOTIDE SEQUENCE [LARGE SCALE GENOMIC DNA]</scope>
</reference>
<gene>
    <name evidence="3" type="ORF">A3B13_03445</name>
</gene>
<feature type="domain" description="Predicted 3'-5' exonuclease PolB-like" evidence="2">
    <location>
        <begin position="120"/>
        <end position="247"/>
    </location>
</feature>
<evidence type="ECO:0000313" key="4">
    <source>
        <dbReference type="Proteomes" id="UP000176287"/>
    </source>
</evidence>
<dbReference type="GO" id="GO:0003676">
    <property type="term" value="F:nucleic acid binding"/>
    <property type="evidence" value="ECO:0007669"/>
    <property type="project" value="InterPro"/>
</dbReference>
<dbReference type="Proteomes" id="UP000176287">
    <property type="component" value="Unassembled WGS sequence"/>
</dbReference>
<dbReference type="SUPFAM" id="SSF53098">
    <property type="entry name" value="Ribonuclease H-like"/>
    <property type="match status" value="1"/>
</dbReference>
<evidence type="ECO:0000313" key="3">
    <source>
        <dbReference type="EMBL" id="OGY99027.1"/>
    </source>
</evidence>
<comment type="caution">
    <text evidence="3">The sequence shown here is derived from an EMBL/GenBank/DDBJ whole genome shotgun (WGS) entry which is preliminary data.</text>
</comment>
<name>A0A1G2CF34_9BACT</name>
<dbReference type="InterPro" id="IPR036397">
    <property type="entry name" value="RNaseH_sf"/>
</dbReference>
<organism evidence="3 4">
    <name type="scientific">Candidatus Liptonbacteria bacterium RIFCSPLOWO2_01_FULL_45_15</name>
    <dbReference type="NCBI Taxonomy" id="1798649"/>
    <lineage>
        <taxon>Bacteria</taxon>
        <taxon>Candidatus Liptoniibacteriota</taxon>
    </lineage>
</organism>
<accession>A0A1G2CF34</accession>
<dbReference type="EMBL" id="MHKZ01000047">
    <property type="protein sequence ID" value="OGY99027.1"/>
    <property type="molecule type" value="Genomic_DNA"/>
</dbReference>
<dbReference type="InterPro" id="IPR019288">
    <property type="entry name" value="3'-5'_exonuclease_PolB-like"/>
</dbReference>
<dbReference type="InterPro" id="IPR012337">
    <property type="entry name" value="RNaseH-like_sf"/>
</dbReference>
<dbReference type="STRING" id="1798649.A3B13_03445"/>
<sequence length="261" mass="29632">MSNFKKLVLDIETVGEDFDSLDEATQENLTRWIKKESENEAEYDEALDELKNGLGFSALTAEIVAIGVLDCDRDEGVVYFQAPGENLGEFSAKDGSPSSVAKPLRRTGASGGKEKNTTFKQCSEKEMLEKFWEGAKKYNYFITFNGRAFDIPFMMVRSAVHGVRPTKDLMRGRYLSQQSFDAVHIDLLDQLTFYGAVRKKGNLHLWTRAFGITSPKVSGVTGDDVRKLFKEKKYAEIARYNAGDLRATKELHEKWENYMKF</sequence>
<protein>
    <recommendedName>
        <fullName evidence="2">Predicted 3'-5' exonuclease PolB-like domain-containing protein</fullName>
    </recommendedName>
</protein>
<evidence type="ECO:0000256" key="1">
    <source>
        <dbReference type="SAM" id="MobiDB-lite"/>
    </source>
</evidence>
<feature type="region of interest" description="Disordered" evidence="1">
    <location>
        <begin position="91"/>
        <end position="116"/>
    </location>
</feature>